<dbReference type="InterPro" id="IPR035984">
    <property type="entry name" value="Acyl-CoA-binding_sf"/>
</dbReference>
<dbReference type="PANTHER" id="PTHR23310">
    <property type="entry name" value="ACYL-COA-BINDING PROTEIN, ACBP"/>
    <property type="match status" value="1"/>
</dbReference>
<dbReference type="EMBL" id="CP037900">
    <property type="protein sequence ID" value="QBP09498.1"/>
    <property type="molecule type" value="Genomic_DNA"/>
</dbReference>
<dbReference type="RefSeq" id="WP_008649110.1">
    <property type="nucleotide sequence ID" value="NZ_CP037900.1"/>
</dbReference>
<protein>
    <submittedName>
        <fullName evidence="1">Acyl-CoA-binding protein</fullName>
    </submittedName>
</protein>
<reference evidence="1 2" key="1">
    <citation type="submission" date="2019-03" db="EMBL/GenBank/DDBJ databases">
        <title>Comparative insights into the high quality Complete genome sequence of highly metal resistant Cupriavidus metallidurans strain BS1 isolated from a gold-copper mine.</title>
        <authorList>
            <person name="Mazhar H.S."/>
            <person name="Rensing C."/>
        </authorList>
    </citation>
    <scope>NUCLEOTIDE SEQUENCE [LARGE SCALE GENOMIC DNA]</scope>
    <source>
        <strain evidence="1 2">BS1</strain>
    </source>
</reference>
<dbReference type="OMA" id="RYKFEAW"/>
<dbReference type="Gene3D" id="1.20.80.10">
    <property type="match status" value="1"/>
</dbReference>
<dbReference type="AlphaFoldDB" id="A0A132HL88"/>
<dbReference type="GO" id="GO:0000062">
    <property type="term" value="F:fatty-acyl-CoA binding"/>
    <property type="evidence" value="ECO:0007669"/>
    <property type="project" value="InterPro"/>
</dbReference>
<dbReference type="Pfam" id="PF00887">
    <property type="entry name" value="ACBP"/>
    <property type="match status" value="1"/>
</dbReference>
<proteinExistence type="predicted"/>
<dbReference type="InterPro" id="IPR000582">
    <property type="entry name" value="Acyl-CoA-binding_protein"/>
</dbReference>
<dbReference type="PANTHER" id="PTHR23310:SF62">
    <property type="entry name" value="ACYL-COA BINDING PROTEIN 1, ISOFORM A"/>
    <property type="match status" value="1"/>
</dbReference>
<evidence type="ECO:0000313" key="1">
    <source>
        <dbReference type="EMBL" id="QBP09498.1"/>
    </source>
</evidence>
<sequence>MSDLQTRFDQAQIDVKTLSERPNNMTLLRLYALYKQGAEGDAHGDKPGMTDFVGRYKFEAWEALKGTGREEAMQKYIELVTDLLEGKAS</sequence>
<dbReference type="SUPFAM" id="SSF47027">
    <property type="entry name" value="Acyl-CoA binding protein"/>
    <property type="match status" value="1"/>
</dbReference>
<dbReference type="InterPro" id="IPR014352">
    <property type="entry name" value="FERM/acyl-CoA-bd_prot_sf"/>
</dbReference>
<dbReference type="GeneID" id="60822150"/>
<dbReference type="PRINTS" id="PR00689">
    <property type="entry name" value="ACOABINDINGP"/>
</dbReference>
<name>A0A132HL88_9BURK</name>
<gene>
    <name evidence="1" type="ORF">DDF84_006865</name>
</gene>
<dbReference type="OrthoDB" id="5625302at2"/>
<dbReference type="GO" id="GO:0006631">
    <property type="term" value="P:fatty acid metabolic process"/>
    <property type="evidence" value="ECO:0007669"/>
    <property type="project" value="TreeGrafter"/>
</dbReference>
<dbReference type="Proteomes" id="UP000253772">
    <property type="component" value="Chromosome c1"/>
</dbReference>
<accession>A0A132HL88</accession>
<organism evidence="1 2">
    <name type="scientific">Cupriavidus metallidurans</name>
    <dbReference type="NCBI Taxonomy" id="119219"/>
    <lineage>
        <taxon>Bacteria</taxon>
        <taxon>Pseudomonadati</taxon>
        <taxon>Pseudomonadota</taxon>
        <taxon>Betaproteobacteria</taxon>
        <taxon>Burkholderiales</taxon>
        <taxon>Burkholderiaceae</taxon>
        <taxon>Cupriavidus</taxon>
    </lineage>
</organism>
<evidence type="ECO:0000313" key="2">
    <source>
        <dbReference type="Proteomes" id="UP000253772"/>
    </source>
</evidence>
<dbReference type="PROSITE" id="PS51228">
    <property type="entry name" value="ACB_2"/>
    <property type="match status" value="1"/>
</dbReference>